<dbReference type="RefSeq" id="WP_127164286.1">
    <property type="nucleotide sequence ID" value="NZ_CP029822.1"/>
</dbReference>
<keyword evidence="2" id="KW-1185">Reference proteome</keyword>
<protein>
    <submittedName>
        <fullName evidence="1">Uncharacterized protein</fullName>
    </submittedName>
</protein>
<proteinExistence type="predicted"/>
<gene>
    <name evidence="1" type="ORF">DM558_12500</name>
</gene>
<reference evidence="2" key="1">
    <citation type="submission" date="2018-06" db="EMBL/GenBank/DDBJ databases">
        <title>Complete genome of Pseudomonas insecticola strain QZS01.</title>
        <authorList>
            <person name="Wang J."/>
            <person name="Su Q."/>
        </authorList>
    </citation>
    <scope>NUCLEOTIDE SEQUENCE [LARGE SCALE GENOMIC DNA]</scope>
    <source>
        <strain evidence="2">QZS01</strain>
    </source>
</reference>
<dbReference type="Proteomes" id="UP000273143">
    <property type="component" value="Chromosome"/>
</dbReference>
<dbReference type="EMBL" id="CP029822">
    <property type="protein sequence ID" value="AZS51539.1"/>
    <property type="molecule type" value="Genomic_DNA"/>
</dbReference>
<accession>A0A451EP26</accession>
<dbReference type="AlphaFoldDB" id="A0A451EP26"/>
<sequence length="204" mass="23491">MDLIRAEHIVNDQLIEKKEFIPAGYLYKKITKKPEDLNIDNAVEYIFSAFSCMSAFFQDYTNYWQHNAYCIFNKPSIMQEIAKNEGIDLSSCWLFYYEVYELSFDDSNNTWIPLVLDNNDYLQAPDVVIPAHKILKGFDVVIFSMGYLPPECSPLSCNELAATIKVNKYCLFDTFNEAKAALDNGLFNDAEPGSYRILATYQID</sequence>
<evidence type="ECO:0000313" key="2">
    <source>
        <dbReference type="Proteomes" id="UP000273143"/>
    </source>
</evidence>
<organism evidence="1 2">
    <name type="scientific">Entomomonas moraniae</name>
    <dbReference type="NCBI Taxonomy" id="2213226"/>
    <lineage>
        <taxon>Bacteria</taxon>
        <taxon>Pseudomonadati</taxon>
        <taxon>Pseudomonadota</taxon>
        <taxon>Gammaproteobacteria</taxon>
        <taxon>Pseudomonadales</taxon>
        <taxon>Pseudomonadaceae</taxon>
        <taxon>Entomomonas</taxon>
    </lineage>
</organism>
<dbReference type="KEGG" id="emo:DM558_12500"/>
<evidence type="ECO:0000313" key="1">
    <source>
        <dbReference type="EMBL" id="AZS51539.1"/>
    </source>
</evidence>
<name>A0A451EP26_9GAMM</name>